<organism evidence="2 3">
    <name type="scientific">Streptomyces phaeochromogenes</name>
    <dbReference type="NCBI Taxonomy" id="1923"/>
    <lineage>
        <taxon>Bacteria</taxon>
        <taxon>Bacillati</taxon>
        <taxon>Actinomycetota</taxon>
        <taxon>Actinomycetes</taxon>
        <taxon>Kitasatosporales</taxon>
        <taxon>Streptomycetaceae</taxon>
        <taxon>Streptomyces</taxon>
        <taxon>Streptomyces phaeochromogenes group</taxon>
    </lineage>
</organism>
<feature type="region of interest" description="Disordered" evidence="1">
    <location>
        <begin position="1"/>
        <end position="41"/>
    </location>
</feature>
<evidence type="ECO:0000256" key="1">
    <source>
        <dbReference type="SAM" id="MobiDB-lite"/>
    </source>
</evidence>
<sequence>MSQDEAAAGAAAPGNEAGQDSEQKKPEEAAESQEQQRQEAWAARRALIAHGPSFVQPLARSATQIARDQFGVSGGIVQGNVNIFGGRLRHPDHLSGEIPRARIEKLSEVFCRCPSFDDALDRLRTDKVVILSGGRATGRGSAALMLLSLLGVDRMRSLDPPDSVSALPGQLEGAAGYLLRDLTISRSHPLREPHLLGLRERLEHTGGHLVITVEPSAALDDIPYIRWEPPPAEDMLRSHVARHGGEAAWAGLSDLAPVKEFLTRAQQPSGIAEFAQQLITFHHGEIDEEKLTALGEAAVEAQVSRMLTDDQRTLRDKAFLVSLAVFDKAPYAVAAELGDGLYVRLQKTADPRQSPTIPVFDGSREARLRFAGAKGYVDTEITEWGTLIGQYFAAFREERTASALLHEVWNRHPSARPALAEWIRELAEDGRPLVRTRAASATAQLADADLSSAMAHLIEPWADDDYFGSWLTAANALTMAQLLSVPHIFQILHDWCTGENESRRWTAIRTYGLLGPVHHEQALKALLEAIRRPAQDDYDQDGDEDADAEEEALQFADALEVLLLAVREPVLSELAERLDDRALRTHALLAFLQACKQSKEDDSDRPYVLDWYAQATAADDTTTTRHLVSFWKALLADRAQNASALGVLRRWVLKANDDPESESALASLLPAVATTPTNHRRVSHLLRSVRDSGRAPSPVADRLLKRLPPD</sequence>
<proteinExistence type="predicted"/>
<evidence type="ECO:0000313" key="2">
    <source>
        <dbReference type="EMBL" id="WSD17269.1"/>
    </source>
</evidence>
<dbReference type="Gene3D" id="1.25.10.10">
    <property type="entry name" value="Leucine-rich Repeat Variant"/>
    <property type="match status" value="1"/>
</dbReference>
<gene>
    <name evidence="2" type="ORF">OHB35_30790</name>
</gene>
<protein>
    <submittedName>
        <fullName evidence="2">Uncharacterized protein</fullName>
    </submittedName>
</protein>
<dbReference type="EMBL" id="CP109135">
    <property type="protein sequence ID" value="WSD17269.1"/>
    <property type="molecule type" value="Genomic_DNA"/>
</dbReference>
<feature type="compositionally biased region" description="Low complexity" evidence="1">
    <location>
        <begin position="32"/>
        <end position="41"/>
    </location>
</feature>
<accession>A0ABZ1HJI4</accession>
<name>A0ABZ1HJI4_STRPH</name>
<evidence type="ECO:0000313" key="3">
    <source>
        <dbReference type="Proteomes" id="UP001340816"/>
    </source>
</evidence>
<feature type="compositionally biased region" description="Low complexity" evidence="1">
    <location>
        <begin position="1"/>
        <end position="18"/>
    </location>
</feature>
<dbReference type="InterPro" id="IPR016024">
    <property type="entry name" value="ARM-type_fold"/>
</dbReference>
<dbReference type="Proteomes" id="UP001340816">
    <property type="component" value="Chromosome"/>
</dbReference>
<dbReference type="RefSeq" id="WP_266760207.1">
    <property type="nucleotide sequence ID" value="NZ_CP109135.1"/>
</dbReference>
<dbReference type="InterPro" id="IPR011989">
    <property type="entry name" value="ARM-like"/>
</dbReference>
<dbReference type="SUPFAM" id="SSF48371">
    <property type="entry name" value="ARM repeat"/>
    <property type="match status" value="1"/>
</dbReference>
<keyword evidence="3" id="KW-1185">Reference proteome</keyword>
<reference evidence="2 3" key="1">
    <citation type="submission" date="2022-10" db="EMBL/GenBank/DDBJ databases">
        <title>The complete genomes of actinobacterial strains from the NBC collection.</title>
        <authorList>
            <person name="Joergensen T.S."/>
            <person name="Alvarez Arevalo M."/>
            <person name="Sterndorff E.B."/>
            <person name="Faurdal D."/>
            <person name="Vuksanovic O."/>
            <person name="Mourched A.-S."/>
            <person name="Charusanti P."/>
            <person name="Shaw S."/>
            <person name="Blin K."/>
            <person name="Weber T."/>
        </authorList>
    </citation>
    <scope>NUCLEOTIDE SEQUENCE [LARGE SCALE GENOMIC DNA]</scope>
    <source>
        <strain evidence="2 3">NBC 01752</strain>
    </source>
</reference>